<evidence type="ECO:0000313" key="3">
    <source>
        <dbReference type="Proteomes" id="UP000499080"/>
    </source>
</evidence>
<accession>A0A4Y2K1G0</accession>
<dbReference type="PANTHER" id="PTHR33273">
    <property type="entry name" value="DOMAIN-CONTAINING PROTEIN, PUTATIVE-RELATED"/>
    <property type="match status" value="1"/>
</dbReference>
<evidence type="ECO:0000313" key="2">
    <source>
        <dbReference type="EMBL" id="GBM96200.1"/>
    </source>
</evidence>
<dbReference type="EMBL" id="BGPR01004124">
    <property type="protein sequence ID" value="GBM96200.1"/>
    <property type="molecule type" value="Genomic_DNA"/>
</dbReference>
<dbReference type="InterPro" id="IPR005135">
    <property type="entry name" value="Endo/exonuclease/phosphatase"/>
</dbReference>
<sequence>MSLHQETHLNPGDKLKLVNYITYRTDRLTHHSGGTSLLIRNSVDHYPTSIASDSFENTTIAIILPNSQQITVSSIYRPPHGIISTDELNRIFDSNTKCIAIGDFNAKHSAWSLGRCNQNGNIINDYRVYSRTTVWVGSVSPFDRGTLMAFTRPKEGV</sequence>
<comment type="caution">
    <text evidence="2">The sequence shown here is derived from an EMBL/GenBank/DDBJ whole genome shotgun (WGS) entry which is preliminary data.</text>
</comment>
<reference evidence="2 3" key="1">
    <citation type="journal article" date="2019" name="Sci. Rep.">
        <title>Orb-weaving spider Araneus ventricosus genome elucidates the spidroin gene catalogue.</title>
        <authorList>
            <person name="Kono N."/>
            <person name="Nakamura H."/>
            <person name="Ohtoshi R."/>
            <person name="Moran D.A.P."/>
            <person name="Shinohara A."/>
            <person name="Yoshida Y."/>
            <person name="Fujiwara M."/>
            <person name="Mori M."/>
            <person name="Tomita M."/>
            <person name="Arakawa K."/>
        </authorList>
    </citation>
    <scope>NUCLEOTIDE SEQUENCE [LARGE SCALE GENOMIC DNA]</scope>
</reference>
<gene>
    <name evidence="2" type="ORF">AVEN_172138_1</name>
</gene>
<dbReference type="SUPFAM" id="SSF56219">
    <property type="entry name" value="DNase I-like"/>
    <property type="match status" value="1"/>
</dbReference>
<keyword evidence="3" id="KW-1185">Reference proteome</keyword>
<dbReference type="Gene3D" id="3.60.10.10">
    <property type="entry name" value="Endonuclease/exonuclease/phosphatase"/>
    <property type="match status" value="1"/>
</dbReference>
<protein>
    <recommendedName>
        <fullName evidence="1">Endonuclease/exonuclease/phosphatase domain-containing protein</fullName>
    </recommendedName>
</protein>
<feature type="domain" description="Endonuclease/exonuclease/phosphatase" evidence="1">
    <location>
        <begin position="70"/>
        <end position="125"/>
    </location>
</feature>
<dbReference type="PANTHER" id="PTHR33273:SF4">
    <property type="entry name" value="ENDONUCLEASE_EXONUCLEASE_PHOSPHATASE DOMAIN-CONTAINING PROTEIN"/>
    <property type="match status" value="1"/>
</dbReference>
<dbReference type="Pfam" id="PF14529">
    <property type="entry name" value="Exo_endo_phos_2"/>
    <property type="match status" value="1"/>
</dbReference>
<proteinExistence type="predicted"/>
<dbReference type="AlphaFoldDB" id="A0A4Y2K1G0"/>
<name>A0A4Y2K1G0_ARAVE</name>
<dbReference type="OrthoDB" id="6624230at2759"/>
<dbReference type="GO" id="GO:0003824">
    <property type="term" value="F:catalytic activity"/>
    <property type="evidence" value="ECO:0007669"/>
    <property type="project" value="InterPro"/>
</dbReference>
<dbReference type="InterPro" id="IPR036691">
    <property type="entry name" value="Endo/exonu/phosph_ase_sf"/>
</dbReference>
<dbReference type="Proteomes" id="UP000499080">
    <property type="component" value="Unassembled WGS sequence"/>
</dbReference>
<organism evidence="2 3">
    <name type="scientific">Araneus ventricosus</name>
    <name type="common">Orbweaver spider</name>
    <name type="synonym">Epeira ventricosa</name>
    <dbReference type="NCBI Taxonomy" id="182803"/>
    <lineage>
        <taxon>Eukaryota</taxon>
        <taxon>Metazoa</taxon>
        <taxon>Ecdysozoa</taxon>
        <taxon>Arthropoda</taxon>
        <taxon>Chelicerata</taxon>
        <taxon>Arachnida</taxon>
        <taxon>Araneae</taxon>
        <taxon>Araneomorphae</taxon>
        <taxon>Entelegynae</taxon>
        <taxon>Araneoidea</taxon>
        <taxon>Araneidae</taxon>
        <taxon>Araneus</taxon>
    </lineage>
</organism>
<evidence type="ECO:0000259" key="1">
    <source>
        <dbReference type="Pfam" id="PF14529"/>
    </source>
</evidence>